<comment type="pathway">
    <text evidence="3 11">Cofactor biosynthesis; thiamine diphosphate biosynthesis; 4-methyl-5-(2-phosphoethyl)-thiazole from 5-(2-hydroxyethyl)-4-methylthiazole: step 1/1.</text>
</comment>
<dbReference type="GO" id="GO:0005524">
    <property type="term" value="F:ATP binding"/>
    <property type="evidence" value="ECO:0007669"/>
    <property type="project" value="UniProtKB-UniRule"/>
</dbReference>
<evidence type="ECO:0000256" key="3">
    <source>
        <dbReference type="ARBA" id="ARBA00004868"/>
    </source>
</evidence>
<dbReference type="InterPro" id="IPR000417">
    <property type="entry name" value="Hyethyz_kinase"/>
</dbReference>
<dbReference type="GO" id="GO:0009229">
    <property type="term" value="P:thiamine diphosphate biosynthetic process"/>
    <property type="evidence" value="ECO:0007669"/>
    <property type="project" value="UniProtKB-UniRule"/>
</dbReference>
<dbReference type="Pfam" id="PF02110">
    <property type="entry name" value="HK"/>
    <property type="match status" value="1"/>
</dbReference>
<evidence type="ECO:0000256" key="1">
    <source>
        <dbReference type="ARBA" id="ARBA00001771"/>
    </source>
</evidence>
<keyword evidence="6 11" id="KW-0547">Nucleotide-binding</keyword>
<evidence type="ECO:0000256" key="4">
    <source>
        <dbReference type="ARBA" id="ARBA00022679"/>
    </source>
</evidence>
<dbReference type="EMBL" id="DWWT01000015">
    <property type="protein sequence ID" value="HJC05248.1"/>
    <property type="molecule type" value="Genomic_DNA"/>
</dbReference>
<name>A0A9D2MZE7_9FIRM</name>
<evidence type="ECO:0000256" key="8">
    <source>
        <dbReference type="ARBA" id="ARBA00022840"/>
    </source>
</evidence>
<keyword evidence="5 11" id="KW-0479">Metal-binding</keyword>
<evidence type="ECO:0000313" key="14">
    <source>
        <dbReference type="Proteomes" id="UP000823910"/>
    </source>
</evidence>
<dbReference type="GO" id="GO:0009228">
    <property type="term" value="P:thiamine biosynthetic process"/>
    <property type="evidence" value="ECO:0007669"/>
    <property type="project" value="UniProtKB-KW"/>
</dbReference>
<dbReference type="HAMAP" id="MF_00228">
    <property type="entry name" value="Thz_kinase"/>
    <property type="match status" value="1"/>
</dbReference>
<evidence type="ECO:0000256" key="2">
    <source>
        <dbReference type="ARBA" id="ARBA00001946"/>
    </source>
</evidence>
<accession>A0A9D2MZE7</accession>
<feature type="compositionally biased region" description="Polar residues" evidence="12">
    <location>
        <begin position="228"/>
        <end position="238"/>
    </location>
</feature>
<feature type="binding site" evidence="11">
    <location>
        <position position="170"/>
    </location>
    <ligand>
        <name>ATP</name>
        <dbReference type="ChEBI" id="CHEBI:30616"/>
    </ligand>
</feature>
<dbReference type="GO" id="GO:0000287">
    <property type="term" value="F:magnesium ion binding"/>
    <property type="evidence" value="ECO:0007669"/>
    <property type="project" value="UniProtKB-UniRule"/>
</dbReference>
<feature type="binding site" evidence="11">
    <location>
        <position position="41"/>
    </location>
    <ligand>
        <name>substrate</name>
    </ligand>
</feature>
<keyword evidence="10 11" id="KW-0784">Thiamine biosynthesis</keyword>
<reference evidence="13" key="2">
    <citation type="submission" date="2021-04" db="EMBL/GenBank/DDBJ databases">
        <authorList>
            <person name="Gilroy R."/>
        </authorList>
    </citation>
    <scope>NUCLEOTIDE SEQUENCE</scope>
    <source>
        <strain evidence="13">CHK180-15479</strain>
    </source>
</reference>
<proteinExistence type="inferred from homology"/>
<organism evidence="13 14">
    <name type="scientific">Candidatus Enterocloster excrementipullorum</name>
    <dbReference type="NCBI Taxonomy" id="2838559"/>
    <lineage>
        <taxon>Bacteria</taxon>
        <taxon>Bacillati</taxon>
        <taxon>Bacillota</taxon>
        <taxon>Clostridia</taxon>
        <taxon>Lachnospirales</taxon>
        <taxon>Lachnospiraceae</taxon>
        <taxon>Enterocloster</taxon>
    </lineage>
</organism>
<dbReference type="InterPro" id="IPR029056">
    <property type="entry name" value="Ribokinase-like"/>
</dbReference>
<dbReference type="Gene3D" id="3.40.1190.20">
    <property type="match status" value="1"/>
</dbReference>
<dbReference type="SUPFAM" id="SSF53613">
    <property type="entry name" value="Ribokinase-like"/>
    <property type="match status" value="1"/>
</dbReference>
<feature type="binding site" evidence="11">
    <location>
        <position position="117"/>
    </location>
    <ligand>
        <name>ATP</name>
        <dbReference type="ChEBI" id="CHEBI:30616"/>
    </ligand>
</feature>
<dbReference type="Proteomes" id="UP000823910">
    <property type="component" value="Unassembled WGS sequence"/>
</dbReference>
<dbReference type="EC" id="2.7.1.50" evidence="11"/>
<evidence type="ECO:0000256" key="12">
    <source>
        <dbReference type="SAM" id="MobiDB-lite"/>
    </source>
</evidence>
<comment type="catalytic activity">
    <reaction evidence="1 11">
        <text>5-(2-hydroxyethyl)-4-methylthiazole + ATP = 4-methyl-5-(2-phosphooxyethyl)-thiazole + ADP + H(+)</text>
        <dbReference type="Rhea" id="RHEA:24212"/>
        <dbReference type="ChEBI" id="CHEBI:15378"/>
        <dbReference type="ChEBI" id="CHEBI:17957"/>
        <dbReference type="ChEBI" id="CHEBI:30616"/>
        <dbReference type="ChEBI" id="CHEBI:58296"/>
        <dbReference type="ChEBI" id="CHEBI:456216"/>
        <dbReference type="EC" id="2.7.1.50"/>
    </reaction>
</comment>
<comment type="caution">
    <text evidence="13">The sequence shown here is derived from an EMBL/GenBank/DDBJ whole genome shotgun (WGS) entry which is preliminary data.</text>
</comment>
<feature type="region of interest" description="Disordered" evidence="12">
    <location>
        <begin position="227"/>
        <end position="250"/>
    </location>
</feature>
<keyword evidence="9 11" id="KW-0460">Magnesium</keyword>
<dbReference type="GO" id="GO:0004417">
    <property type="term" value="F:hydroxyethylthiazole kinase activity"/>
    <property type="evidence" value="ECO:0007669"/>
    <property type="project" value="UniProtKB-UniRule"/>
</dbReference>
<evidence type="ECO:0000256" key="10">
    <source>
        <dbReference type="ARBA" id="ARBA00022977"/>
    </source>
</evidence>
<dbReference type="AlphaFoldDB" id="A0A9D2MZE7"/>
<evidence type="ECO:0000256" key="11">
    <source>
        <dbReference type="HAMAP-Rule" id="MF_00228"/>
    </source>
</evidence>
<comment type="function">
    <text evidence="11">Catalyzes the phosphorylation of the hydroxyl group of 4-methyl-5-beta-hydroxyethylthiazole (THZ).</text>
</comment>
<dbReference type="PRINTS" id="PR01099">
    <property type="entry name" value="HYETHTZKNASE"/>
</dbReference>
<evidence type="ECO:0000313" key="13">
    <source>
        <dbReference type="EMBL" id="HJC05248.1"/>
    </source>
</evidence>
<evidence type="ECO:0000256" key="7">
    <source>
        <dbReference type="ARBA" id="ARBA00022777"/>
    </source>
</evidence>
<comment type="similarity">
    <text evidence="11">Belongs to the Thz kinase family.</text>
</comment>
<evidence type="ECO:0000256" key="5">
    <source>
        <dbReference type="ARBA" id="ARBA00022723"/>
    </source>
</evidence>
<gene>
    <name evidence="11 13" type="primary">thiM</name>
    <name evidence="13" type="ORF">H9704_03710</name>
</gene>
<sequence length="329" mass="35290">MKKLWMKDLRERAPRVHCITNYVTAGDVANLVLAAGGSPIMAQGRREVEDVTSICHSLVLNMGTLEKRTVKAMLLAGKKARELGHPVILDPVGVTASAYRRRSAVRVLEGVKPDLIRGNASEICALEKALRGQEPGNTTGVDAVPSGEEEERIRAVRSLAGLTGAVVIMTGAVDLIAGREHVYKIKNGSSMMGRITGGGCMLDGLLGAFCGCLFLECREDWPEKSQKVRNSQKAQNSQKARKGVSGRPVPQERLEAAAAAAVSAHGLCGEMAERMAAEQSTGRWTDRHKGKGAAEISGTGSGSFRVYFMDAMSCLDDETLERGSRIEIL</sequence>
<feature type="binding site" evidence="11">
    <location>
        <position position="197"/>
    </location>
    <ligand>
        <name>substrate</name>
    </ligand>
</feature>
<comment type="cofactor">
    <cofactor evidence="2 11">
        <name>Mg(2+)</name>
        <dbReference type="ChEBI" id="CHEBI:18420"/>
    </cofactor>
</comment>
<dbReference type="NCBIfam" id="NF006830">
    <property type="entry name" value="PRK09355.1"/>
    <property type="match status" value="1"/>
</dbReference>
<evidence type="ECO:0000256" key="9">
    <source>
        <dbReference type="ARBA" id="ARBA00022842"/>
    </source>
</evidence>
<reference evidence="13" key="1">
    <citation type="journal article" date="2021" name="PeerJ">
        <title>Extensive microbial diversity within the chicken gut microbiome revealed by metagenomics and culture.</title>
        <authorList>
            <person name="Gilroy R."/>
            <person name="Ravi A."/>
            <person name="Getino M."/>
            <person name="Pursley I."/>
            <person name="Horton D.L."/>
            <person name="Alikhan N.F."/>
            <person name="Baker D."/>
            <person name="Gharbi K."/>
            <person name="Hall N."/>
            <person name="Watson M."/>
            <person name="Adriaenssens E.M."/>
            <person name="Foster-Nyarko E."/>
            <person name="Jarju S."/>
            <person name="Secka A."/>
            <person name="Antonio M."/>
            <person name="Oren A."/>
            <person name="Chaudhuri R.R."/>
            <person name="La Ragione R."/>
            <person name="Hildebrand F."/>
            <person name="Pallen M.J."/>
        </authorList>
    </citation>
    <scope>NUCLEOTIDE SEQUENCE</scope>
    <source>
        <strain evidence="13">CHK180-15479</strain>
    </source>
</reference>
<evidence type="ECO:0000256" key="6">
    <source>
        <dbReference type="ARBA" id="ARBA00022741"/>
    </source>
</evidence>
<keyword evidence="7 11" id="KW-0418">Kinase</keyword>
<keyword evidence="4 11" id="KW-0808">Transferase</keyword>
<protein>
    <recommendedName>
        <fullName evidence="11">Hydroxyethylthiazole kinase</fullName>
        <ecNumber evidence="11">2.7.1.50</ecNumber>
    </recommendedName>
    <alternativeName>
        <fullName evidence="11">4-methyl-5-beta-hydroxyethylthiazole kinase</fullName>
        <shortName evidence="11">TH kinase</shortName>
        <shortName evidence="11">Thz kinase</shortName>
    </alternativeName>
</protein>
<keyword evidence="8 11" id="KW-0067">ATP-binding</keyword>
<dbReference type="CDD" id="cd01170">
    <property type="entry name" value="THZ_kinase"/>
    <property type="match status" value="1"/>
</dbReference>